<dbReference type="PIRSF" id="PIRSF005651">
    <property type="entry name" value="HflC"/>
    <property type="match status" value="1"/>
</dbReference>
<dbReference type="STRING" id="185008.bhn_I1077"/>
<evidence type="ECO:0000256" key="7">
    <source>
        <dbReference type="SAM" id="Phobius"/>
    </source>
</evidence>
<dbReference type="InterPro" id="IPR036013">
    <property type="entry name" value="Band_7/SPFH_dom_sf"/>
</dbReference>
<dbReference type="GO" id="GO:0008233">
    <property type="term" value="F:peptidase activity"/>
    <property type="evidence" value="ECO:0007669"/>
    <property type="project" value="UniProtKB-KW"/>
</dbReference>
<comment type="subcellular location">
    <subcellularLocation>
        <location evidence="1">Membrane</location>
    </subcellularLocation>
</comment>
<keyword evidence="10" id="KW-1185">Reference proteome</keyword>
<evidence type="ECO:0000256" key="6">
    <source>
        <dbReference type="PIRNR" id="PIRNR005651"/>
    </source>
</evidence>
<dbReference type="SMART" id="SM00244">
    <property type="entry name" value="PHB"/>
    <property type="match status" value="1"/>
</dbReference>
<feature type="domain" description="Band 7" evidence="8">
    <location>
        <begin position="28"/>
        <end position="191"/>
    </location>
</feature>
<evidence type="ECO:0000256" key="4">
    <source>
        <dbReference type="ARBA" id="ARBA00022989"/>
    </source>
</evidence>
<evidence type="ECO:0000256" key="1">
    <source>
        <dbReference type="ARBA" id="ARBA00004370"/>
    </source>
</evidence>
<feature type="transmembrane region" description="Helical" evidence="7">
    <location>
        <begin position="12"/>
        <end position="33"/>
    </location>
</feature>
<protein>
    <recommendedName>
        <fullName evidence="6">Protein HflC</fullName>
    </recommendedName>
</protein>
<keyword evidence="5 7" id="KW-0472">Membrane</keyword>
<dbReference type="EMBL" id="FMUR01000003">
    <property type="protein sequence ID" value="SCX76296.1"/>
    <property type="molecule type" value="Genomic_DNA"/>
</dbReference>
<evidence type="ECO:0000256" key="3">
    <source>
        <dbReference type="ARBA" id="ARBA00022692"/>
    </source>
</evidence>
<dbReference type="GO" id="GO:0006508">
    <property type="term" value="P:proteolysis"/>
    <property type="evidence" value="ECO:0007669"/>
    <property type="project" value="UniProtKB-KW"/>
</dbReference>
<evidence type="ECO:0000256" key="2">
    <source>
        <dbReference type="ARBA" id="ARBA00007862"/>
    </source>
</evidence>
<keyword evidence="3 7" id="KW-0812">Transmembrane</keyword>
<accession>A0A1G5AEJ1</accession>
<proteinExistence type="inferred from homology"/>
<keyword evidence="9" id="KW-0645">Protease</keyword>
<dbReference type="PANTHER" id="PTHR42911">
    <property type="entry name" value="MODULATOR OF FTSH PROTEASE HFLC"/>
    <property type="match status" value="1"/>
</dbReference>
<dbReference type="PANTHER" id="PTHR42911:SF1">
    <property type="entry name" value="MODULATOR OF FTSH PROTEASE HFLC"/>
    <property type="match status" value="1"/>
</dbReference>
<dbReference type="Gene3D" id="3.30.479.30">
    <property type="entry name" value="Band 7 domain"/>
    <property type="match status" value="1"/>
</dbReference>
<dbReference type="CDD" id="cd03405">
    <property type="entry name" value="SPFH_HflC"/>
    <property type="match status" value="1"/>
</dbReference>
<evidence type="ECO:0000313" key="9">
    <source>
        <dbReference type="EMBL" id="SCX76296.1"/>
    </source>
</evidence>
<comment type="function">
    <text evidence="6">HflC and HflK could regulate a protease.</text>
</comment>
<sequence length="297" mass="32951">METTNKKGKIFGIIIAVIVCVIAFLGLSATYVVHQKEYIAVRRFGKIISLAKEPGLYFKTPFIDDIQSISAQIVLYDIPKSDVITKDKKSMIADTYVIWKVVDPVKYIQTLNAIDARAEERIEASVYNATKNAISSMTQDEVIEARGEQLTKLISDEANSDMTGYGIEVVQAQIKALDLPDDNKQAVYERMISERNNIAASYTAQGDAEAQKIHNETDKEVAIVKANAEKDAAVLEAEGESAYMSTLSNAYDTTEKSEFYSYIRGLDAIKKSLVGDNKTLILDKNSELAKILYGNFN</sequence>
<gene>
    <name evidence="9" type="ORF">SAMN02910451_00181</name>
</gene>
<organism evidence="9 10">
    <name type="scientific">Butyrivibrio hungatei</name>
    <dbReference type="NCBI Taxonomy" id="185008"/>
    <lineage>
        <taxon>Bacteria</taxon>
        <taxon>Bacillati</taxon>
        <taxon>Bacillota</taxon>
        <taxon>Clostridia</taxon>
        <taxon>Lachnospirales</taxon>
        <taxon>Lachnospiraceae</taxon>
        <taxon>Butyrivibrio</taxon>
    </lineage>
</organism>
<dbReference type="Proteomes" id="UP000183047">
    <property type="component" value="Unassembled WGS sequence"/>
</dbReference>
<dbReference type="GO" id="GO:0016020">
    <property type="term" value="C:membrane"/>
    <property type="evidence" value="ECO:0007669"/>
    <property type="project" value="UniProtKB-SubCell"/>
</dbReference>
<evidence type="ECO:0000256" key="5">
    <source>
        <dbReference type="ARBA" id="ARBA00023136"/>
    </source>
</evidence>
<dbReference type="SUPFAM" id="SSF117892">
    <property type="entry name" value="Band 7/SPFH domain"/>
    <property type="match status" value="1"/>
</dbReference>
<dbReference type="RefSeq" id="WP_074461025.1">
    <property type="nucleotide sequence ID" value="NZ_FMUR01000003.1"/>
</dbReference>
<keyword evidence="9" id="KW-0378">Hydrolase</keyword>
<name>A0A1G5AEJ1_9FIRM</name>
<dbReference type="InterPro" id="IPR010200">
    <property type="entry name" value="HflC"/>
</dbReference>
<keyword evidence="4 7" id="KW-1133">Transmembrane helix</keyword>
<dbReference type="AlphaFoldDB" id="A0A1G5AEJ1"/>
<dbReference type="Pfam" id="PF01145">
    <property type="entry name" value="Band_7"/>
    <property type="match status" value="1"/>
</dbReference>
<comment type="similarity">
    <text evidence="2 6">Belongs to the band 7/mec-2 family. HflC subfamily.</text>
</comment>
<evidence type="ECO:0000259" key="8">
    <source>
        <dbReference type="SMART" id="SM00244"/>
    </source>
</evidence>
<reference evidence="10" key="1">
    <citation type="submission" date="2016-10" db="EMBL/GenBank/DDBJ databases">
        <authorList>
            <person name="Varghese N."/>
            <person name="Submissions S."/>
        </authorList>
    </citation>
    <scope>NUCLEOTIDE SEQUENCE [LARGE SCALE GENOMIC DNA]</scope>
    <source>
        <strain evidence="10">XBD2006</strain>
    </source>
</reference>
<dbReference type="OrthoDB" id="9809197at2"/>
<dbReference type="InterPro" id="IPR001107">
    <property type="entry name" value="Band_7"/>
</dbReference>
<evidence type="ECO:0000313" key="10">
    <source>
        <dbReference type="Proteomes" id="UP000183047"/>
    </source>
</evidence>